<feature type="region of interest" description="Disordered" evidence="5">
    <location>
        <begin position="81"/>
        <end position="110"/>
    </location>
</feature>
<feature type="compositionally biased region" description="Low complexity" evidence="5">
    <location>
        <begin position="81"/>
        <end position="95"/>
    </location>
</feature>
<evidence type="ECO:0000256" key="2">
    <source>
        <dbReference type="ARBA" id="ARBA00022692"/>
    </source>
</evidence>
<comment type="caution">
    <text evidence="8">The sequence shown here is derived from an EMBL/GenBank/DDBJ whole genome shotgun (WGS) entry which is preliminary data.</text>
</comment>
<evidence type="ECO:0000256" key="3">
    <source>
        <dbReference type="ARBA" id="ARBA00022989"/>
    </source>
</evidence>
<evidence type="ECO:0000259" key="7">
    <source>
        <dbReference type="Pfam" id="PF26616"/>
    </source>
</evidence>
<keyword evidence="2 6" id="KW-0812">Transmembrane</keyword>
<feature type="region of interest" description="Disordered" evidence="5">
    <location>
        <begin position="1"/>
        <end position="29"/>
    </location>
</feature>
<evidence type="ECO:0000256" key="4">
    <source>
        <dbReference type="ARBA" id="ARBA00023136"/>
    </source>
</evidence>
<keyword evidence="3 6" id="KW-1133">Transmembrane helix</keyword>
<reference evidence="8 9" key="1">
    <citation type="submission" date="2024-01" db="EMBL/GenBank/DDBJ databases">
        <title>Complete genome of Cladobotryum mycophilum ATHUM6906.</title>
        <authorList>
            <person name="Christinaki A.C."/>
            <person name="Myridakis A.I."/>
            <person name="Kouvelis V.N."/>
        </authorList>
    </citation>
    <scope>NUCLEOTIDE SEQUENCE [LARGE SCALE GENOMIC DNA]</scope>
    <source>
        <strain evidence="8 9">ATHUM6906</strain>
    </source>
</reference>
<evidence type="ECO:0000313" key="9">
    <source>
        <dbReference type="Proteomes" id="UP001338125"/>
    </source>
</evidence>
<dbReference type="Proteomes" id="UP001338125">
    <property type="component" value="Unassembled WGS sequence"/>
</dbReference>
<evidence type="ECO:0000256" key="1">
    <source>
        <dbReference type="ARBA" id="ARBA00004141"/>
    </source>
</evidence>
<proteinExistence type="predicted"/>
<evidence type="ECO:0000313" key="8">
    <source>
        <dbReference type="EMBL" id="KAK5993765.1"/>
    </source>
</evidence>
<dbReference type="InterPro" id="IPR058257">
    <property type="entry name" value="CorA-like_dom"/>
</dbReference>
<dbReference type="InterPro" id="IPR002523">
    <property type="entry name" value="MgTranspt_CorA/ZnTranspt_ZntB"/>
</dbReference>
<dbReference type="Pfam" id="PF01544">
    <property type="entry name" value="CorA"/>
    <property type="match status" value="1"/>
</dbReference>
<keyword evidence="9" id="KW-1185">Reference proteome</keyword>
<feature type="domain" description="CorA-like transporter" evidence="7">
    <location>
        <begin position="110"/>
        <end position="264"/>
    </location>
</feature>
<name>A0ABR0SPT1_9HYPO</name>
<dbReference type="SUPFAM" id="SSF144083">
    <property type="entry name" value="Magnesium transport protein CorA, transmembrane region"/>
    <property type="match status" value="1"/>
</dbReference>
<feature type="compositionally biased region" description="Low complexity" evidence="5">
    <location>
        <begin position="1"/>
        <end position="11"/>
    </location>
</feature>
<dbReference type="Pfam" id="PF26616">
    <property type="entry name" value="CorA-like"/>
    <property type="match status" value="1"/>
</dbReference>
<comment type="subcellular location">
    <subcellularLocation>
        <location evidence="1">Membrane</location>
        <topology evidence="1">Multi-pass membrane protein</topology>
    </subcellularLocation>
</comment>
<feature type="transmembrane region" description="Helical" evidence="6">
    <location>
        <begin position="426"/>
        <end position="452"/>
    </location>
</feature>
<organism evidence="8 9">
    <name type="scientific">Cladobotryum mycophilum</name>
    <dbReference type="NCBI Taxonomy" id="491253"/>
    <lineage>
        <taxon>Eukaryota</taxon>
        <taxon>Fungi</taxon>
        <taxon>Dikarya</taxon>
        <taxon>Ascomycota</taxon>
        <taxon>Pezizomycotina</taxon>
        <taxon>Sordariomycetes</taxon>
        <taxon>Hypocreomycetidae</taxon>
        <taxon>Hypocreales</taxon>
        <taxon>Hypocreaceae</taxon>
        <taxon>Cladobotryum</taxon>
    </lineage>
</organism>
<feature type="transmembrane region" description="Helical" evidence="6">
    <location>
        <begin position="464"/>
        <end position="487"/>
    </location>
</feature>
<protein>
    <recommendedName>
        <fullName evidence="7">CorA-like transporter domain-containing protein</fullName>
    </recommendedName>
</protein>
<dbReference type="InterPro" id="IPR045863">
    <property type="entry name" value="CorA_TM1_TM2"/>
</dbReference>
<dbReference type="Gene3D" id="1.20.58.340">
    <property type="entry name" value="Magnesium transport protein CorA, transmembrane region"/>
    <property type="match status" value="1"/>
</dbReference>
<gene>
    <name evidence="8" type="ORF">PT974_07202</name>
</gene>
<evidence type="ECO:0000256" key="5">
    <source>
        <dbReference type="SAM" id="MobiDB-lite"/>
    </source>
</evidence>
<evidence type="ECO:0000256" key="6">
    <source>
        <dbReference type="SAM" id="Phobius"/>
    </source>
</evidence>
<keyword evidence="4 6" id="KW-0472">Membrane</keyword>
<accession>A0ABR0SPT1</accession>
<sequence length="527" mass="59975">MSSLRSLSMRSVEWPPTTSDQGGGGVTQNVTKKYLKRTSLQRLLERLFPGQKDFNIRMKDDQWLFTAPSYVSENCASSTSCVSQSTSSTSSPPNNNDDDDENSAAAAAASQQTHSITTLQQLDAFLSNDSNQGYSSRLISLCQRNSWQRLQITRPMLELIASKHELNSSIYDLSSCFYNRSLRLEEAVCIPYSQSQTEQWIDISYTVRYPELKPGDEEEGEDAEWAIRQTGIYHRFNVETGQNLFVLLSPTPNSKLHAAAKQLLTTPSKPTVPQPFWLHDLFFKTHLPAWRHYMATQEHEFLPISNKTFSTYIDEPLRVGYDNLSILVSLEGRFTQITTLLASTTDTLTDLTAFLKDDLEPAHWQASALANLKNYHRQCASYTNTAAYLHKRTQTTSQLLANTLSYRDQVIAKEQNSNMLQLNKSAVFITTITLIYVPASFVATFFGMNFFAMDQDNSRIVGTSMIWIFVVTTLALTLISVIFYYWLVRHDGILFWRLAPKMHKRDWRIKRRGTAGTVGMEMRDLTV</sequence>
<dbReference type="EMBL" id="JAVFKD010000012">
    <property type="protein sequence ID" value="KAK5993765.1"/>
    <property type="molecule type" value="Genomic_DNA"/>
</dbReference>